<reference evidence="2 3" key="1">
    <citation type="submission" date="2019-02" db="EMBL/GenBank/DDBJ databases">
        <title>Comparative genomic analysis of the Hafnia genus genomes.</title>
        <authorList>
            <person name="Zhiqiu Y."/>
            <person name="Chao Y."/>
            <person name="Yuhui D."/>
            <person name="Di H."/>
            <person name="Bin L."/>
        </authorList>
    </citation>
    <scope>NUCLEOTIDE SEQUENCE [LARGE SCALE GENOMIC DNA]</scope>
    <source>
        <strain evidence="2 3">PCM_1210</strain>
    </source>
</reference>
<feature type="region of interest" description="Disordered" evidence="1">
    <location>
        <begin position="34"/>
        <end position="65"/>
    </location>
</feature>
<dbReference type="Proteomes" id="UP000291600">
    <property type="component" value="Unassembled WGS sequence"/>
</dbReference>
<evidence type="ECO:0000256" key="1">
    <source>
        <dbReference type="SAM" id="MobiDB-lite"/>
    </source>
</evidence>
<protein>
    <submittedName>
        <fullName evidence="2">Uncharacterized protein</fullName>
    </submittedName>
</protein>
<dbReference type="AlphaFoldDB" id="A0ABD7Q1D4"/>
<evidence type="ECO:0000313" key="3">
    <source>
        <dbReference type="Proteomes" id="UP000291600"/>
    </source>
</evidence>
<comment type="caution">
    <text evidence="2">The sequence shown here is derived from an EMBL/GenBank/DDBJ whole genome shotgun (WGS) entry which is preliminary data.</text>
</comment>
<dbReference type="EMBL" id="SITJ01000076">
    <property type="protein sequence ID" value="TBL66734.1"/>
    <property type="molecule type" value="Genomic_DNA"/>
</dbReference>
<accession>A0ABD7Q1D4</accession>
<gene>
    <name evidence="2" type="ORF">EYY96_17365</name>
</gene>
<proteinExistence type="predicted"/>
<sequence>MFSRVSNADLNNVSRWSSLAGLDQTLGIVSIKHGDQQGKIRMDKDPGTQNPLDDKGPLVLNKFNG</sequence>
<name>A0ABD7Q1D4_HAFAL</name>
<feature type="compositionally biased region" description="Basic and acidic residues" evidence="1">
    <location>
        <begin position="34"/>
        <end position="56"/>
    </location>
</feature>
<evidence type="ECO:0000313" key="2">
    <source>
        <dbReference type="EMBL" id="TBL66734.1"/>
    </source>
</evidence>
<organism evidence="2 3">
    <name type="scientific">Hafnia alvei</name>
    <dbReference type="NCBI Taxonomy" id="569"/>
    <lineage>
        <taxon>Bacteria</taxon>
        <taxon>Pseudomonadati</taxon>
        <taxon>Pseudomonadota</taxon>
        <taxon>Gammaproteobacteria</taxon>
        <taxon>Enterobacterales</taxon>
        <taxon>Hafniaceae</taxon>
        <taxon>Hafnia</taxon>
    </lineage>
</organism>